<keyword evidence="9" id="KW-0560">Oxidoreductase</keyword>
<dbReference type="Pfam" id="PF00067">
    <property type="entry name" value="p450"/>
    <property type="match status" value="2"/>
</dbReference>
<feature type="non-terminal residue" evidence="14">
    <location>
        <position position="1"/>
    </location>
</feature>
<dbReference type="SUPFAM" id="SSF48264">
    <property type="entry name" value="Cytochrome P450"/>
    <property type="match status" value="1"/>
</dbReference>
<dbReference type="InterPro" id="IPR002401">
    <property type="entry name" value="Cyt_P450_E_grp-I"/>
</dbReference>
<comment type="subcellular location">
    <subcellularLocation>
        <location evidence="3">Endoplasmic reticulum membrane</location>
        <topology evidence="3">Peripheral membrane protein</topology>
    </subcellularLocation>
    <subcellularLocation>
        <location evidence="2">Microsome membrane</location>
        <topology evidence="2">Peripheral membrane protein</topology>
    </subcellularLocation>
</comment>
<feature type="non-terminal residue" evidence="14">
    <location>
        <position position="557"/>
    </location>
</feature>
<dbReference type="GO" id="GO:0020037">
    <property type="term" value="F:heme binding"/>
    <property type="evidence" value="ECO:0007669"/>
    <property type="project" value="InterPro"/>
</dbReference>
<evidence type="ECO:0000256" key="13">
    <source>
        <dbReference type="SAM" id="MobiDB-lite"/>
    </source>
</evidence>
<dbReference type="InterPro" id="IPR036396">
    <property type="entry name" value="Cyt_P450_sf"/>
</dbReference>
<keyword evidence="5" id="KW-0349">Heme</keyword>
<dbReference type="GO" id="GO:0005506">
    <property type="term" value="F:iron ion binding"/>
    <property type="evidence" value="ECO:0007669"/>
    <property type="project" value="InterPro"/>
</dbReference>
<dbReference type="GO" id="GO:0005789">
    <property type="term" value="C:endoplasmic reticulum membrane"/>
    <property type="evidence" value="ECO:0007669"/>
    <property type="project" value="UniProtKB-SubCell"/>
</dbReference>
<evidence type="ECO:0000256" key="7">
    <source>
        <dbReference type="ARBA" id="ARBA00022824"/>
    </source>
</evidence>
<comment type="caution">
    <text evidence="14">The sequence shown here is derived from an EMBL/GenBank/DDBJ whole genome shotgun (WGS) entry which is preliminary data.</text>
</comment>
<evidence type="ECO:0000256" key="5">
    <source>
        <dbReference type="ARBA" id="ARBA00022617"/>
    </source>
</evidence>
<evidence type="ECO:0000256" key="10">
    <source>
        <dbReference type="ARBA" id="ARBA00023004"/>
    </source>
</evidence>
<dbReference type="PRINTS" id="PR00463">
    <property type="entry name" value="EP450I"/>
</dbReference>
<evidence type="ECO:0000256" key="8">
    <source>
        <dbReference type="ARBA" id="ARBA00022848"/>
    </source>
</evidence>
<evidence type="ECO:0000256" key="1">
    <source>
        <dbReference type="ARBA" id="ARBA00001971"/>
    </source>
</evidence>
<dbReference type="AlphaFoldDB" id="A0A8X7X4T7"/>
<dbReference type="GO" id="GO:0016712">
    <property type="term" value="F:oxidoreductase activity, acting on paired donors, with incorporation or reduction of molecular oxygen, reduced flavin or flavoprotein as one donor, and incorporation of one atom of oxygen"/>
    <property type="evidence" value="ECO:0007669"/>
    <property type="project" value="TreeGrafter"/>
</dbReference>
<dbReference type="FunFam" id="1.10.630.10:FF:000238">
    <property type="entry name" value="Cytochrome P450 2A6"/>
    <property type="match status" value="1"/>
</dbReference>
<feature type="compositionally biased region" description="Polar residues" evidence="13">
    <location>
        <begin position="452"/>
        <end position="466"/>
    </location>
</feature>
<keyword evidence="7" id="KW-0256">Endoplasmic reticulum</keyword>
<keyword evidence="8" id="KW-0492">Microsome</keyword>
<keyword evidence="11" id="KW-0503">Monooxygenase</keyword>
<dbReference type="GO" id="GO:0006082">
    <property type="term" value="P:organic acid metabolic process"/>
    <property type="evidence" value="ECO:0007669"/>
    <property type="project" value="TreeGrafter"/>
</dbReference>
<evidence type="ECO:0000256" key="4">
    <source>
        <dbReference type="ARBA" id="ARBA00010617"/>
    </source>
</evidence>
<feature type="region of interest" description="Disordered" evidence="13">
    <location>
        <begin position="439"/>
        <end position="506"/>
    </location>
</feature>
<evidence type="ECO:0000256" key="9">
    <source>
        <dbReference type="ARBA" id="ARBA00023002"/>
    </source>
</evidence>
<dbReference type="InterPro" id="IPR001128">
    <property type="entry name" value="Cyt_P450"/>
</dbReference>
<proteinExistence type="inferred from homology"/>
<dbReference type="Proteomes" id="UP000886611">
    <property type="component" value="Unassembled WGS sequence"/>
</dbReference>
<keyword evidence="6" id="KW-0479">Metal-binding</keyword>
<reference evidence="14 15" key="1">
    <citation type="journal article" date="2021" name="Cell">
        <title>Tracing the genetic footprints of vertebrate landing in non-teleost ray-finned fishes.</title>
        <authorList>
            <person name="Bi X."/>
            <person name="Wang K."/>
            <person name="Yang L."/>
            <person name="Pan H."/>
            <person name="Jiang H."/>
            <person name="Wei Q."/>
            <person name="Fang M."/>
            <person name="Yu H."/>
            <person name="Zhu C."/>
            <person name="Cai Y."/>
            <person name="He Y."/>
            <person name="Gan X."/>
            <person name="Zeng H."/>
            <person name="Yu D."/>
            <person name="Zhu Y."/>
            <person name="Jiang H."/>
            <person name="Qiu Q."/>
            <person name="Yang H."/>
            <person name="Zhang Y.E."/>
            <person name="Wang W."/>
            <person name="Zhu M."/>
            <person name="He S."/>
            <person name="Zhang G."/>
        </authorList>
    </citation>
    <scope>NUCLEOTIDE SEQUENCE [LARGE SCALE GENOMIC DNA]</scope>
    <source>
        <strain evidence="14">Bchr_013</strain>
    </source>
</reference>
<dbReference type="GO" id="GO:0006805">
    <property type="term" value="P:xenobiotic metabolic process"/>
    <property type="evidence" value="ECO:0007669"/>
    <property type="project" value="TreeGrafter"/>
</dbReference>
<comment type="similarity">
    <text evidence="4">Belongs to the cytochrome P450 family.</text>
</comment>
<evidence type="ECO:0000256" key="11">
    <source>
        <dbReference type="ARBA" id="ARBA00023033"/>
    </source>
</evidence>
<dbReference type="PANTHER" id="PTHR24300:SF177">
    <property type="entry name" value="CYTOCHROME P450 2J2"/>
    <property type="match status" value="1"/>
</dbReference>
<evidence type="ECO:0000313" key="15">
    <source>
        <dbReference type="Proteomes" id="UP000886611"/>
    </source>
</evidence>
<accession>A0A8X7X4T7</accession>
<keyword evidence="15" id="KW-1185">Reference proteome</keyword>
<evidence type="ECO:0000256" key="2">
    <source>
        <dbReference type="ARBA" id="ARBA00004174"/>
    </source>
</evidence>
<feature type="compositionally biased region" description="Polar residues" evidence="13">
    <location>
        <begin position="477"/>
        <end position="493"/>
    </location>
</feature>
<keyword evidence="10" id="KW-0408">Iron</keyword>
<evidence type="ECO:0000256" key="3">
    <source>
        <dbReference type="ARBA" id="ARBA00004406"/>
    </source>
</evidence>
<gene>
    <name evidence="14" type="primary">Cyp2j2_1</name>
    <name evidence="14" type="ORF">GTO96_0008967</name>
</gene>
<protein>
    <submittedName>
        <fullName evidence="14">CP2J2 protein</fullName>
    </submittedName>
</protein>
<comment type="cofactor">
    <cofactor evidence="1">
        <name>heme</name>
        <dbReference type="ChEBI" id="CHEBI:30413"/>
    </cofactor>
</comment>
<evidence type="ECO:0000313" key="14">
    <source>
        <dbReference type="EMBL" id="KAG2461421.1"/>
    </source>
</evidence>
<dbReference type="PANTHER" id="PTHR24300">
    <property type="entry name" value="CYTOCHROME P450 508A4-RELATED"/>
    <property type="match status" value="1"/>
</dbReference>
<sequence length="557" mass="62753">MARKKVIPRQTRGWRGALILSHSDLLREIPPGLHDVSSGYETNDVMSSPVQMALPLPVMSTMLSLQIAKKYGDVFSLRIGRRRLVVLSGYKIMKEAFVQNGDIYVDRPSFPLLADLTNHLGILASNGHQWREQRRFALSTLKYFGVGKKTLENAITEESRHLNENVKEKNVFGHRFEYTDSRFQELLRLLEELLRLQGSASGRAYNVFPNLMKLLPGGHKTMFSNWAKVKAFVRVEIEQHKKHRNLSEPRDYIDCYLEEMEKCKDESAGFNEENLCCCTMDLFGAGTETTATTLRWALLYMAKYPHIQQKVQEEIDQVIGPSRVPSMEDRINMPYTYAVIHEVQRAGNVVPVSPPRMASKDTTLAGYSIPKGTVILPDLTSVLNDENEYMTPGVFNPQHFLDENGKFMKNETLIPFSIDILYLFNPRGTATVYVNTYKHGQQEGGPKESKTKATSKLRSASPSSRYGLSETDLDQMGESTDSSGPRSATSSPAESEKGSEGAIVSADVDSSPIGEDYLKLEKAGSPRLQLRNHAGLEQRGHRFSRVCCFIYGTRRHI</sequence>
<dbReference type="PRINTS" id="PR00385">
    <property type="entry name" value="P450"/>
</dbReference>
<name>A0A8X7X4T7_POLSE</name>
<dbReference type="Gene3D" id="1.10.630.10">
    <property type="entry name" value="Cytochrome P450"/>
    <property type="match status" value="1"/>
</dbReference>
<evidence type="ECO:0000256" key="12">
    <source>
        <dbReference type="ARBA" id="ARBA00023136"/>
    </source>
</evidence>
<dbReference type="InterPro" id="IPR050182">
    <property type="entry name" value="Cytochrome_P450_fam2"/>
</dbReference>
<organism evidence="14 15">
    <name type="scientific">Polypterus senegalus</name>
    <name type="common">Senegal bichir</name>
    <dbReference type="NCBI Taxonomy" id="55291"/>
    <lineage>
        <taxon>Eukaryota</taxon>
        <taxon>Metazoa</taxon>
        <taxon>Chordata</taxon>
        <taxon>Craniata</taxon>
        <taxon>Vertebrata</taxon>
        <taxon>Euteleostomi</taxon>
        <taxon>Actinopterygii</taxon>
        <taxon>Polypteriformes</taxon>
        <taxon>Polypteridae</taxon>
        <taxon>Polypterus</taxon>
    </lineage>
</organism>
<dbReference type="EMBL" id="JAATIS010004524">
    <property type="protein sequence ID" value="KAG2461421.1"/>
    <property type="molecule type" value="Genomic_DNA"/>
</dbReference>
<evidence type="ECO:0000256" key="6">
    <source>
        <dbReference type="ARBA" id="ARBA00022723"/>
    </source>
</evidence>
<keyword evidence="12" id="KW-0472">Membrane</keyword>